<gene>
    <name evidence="2" type="ORF">SAMN04488570_3751</name>
</gene>
<name>A0A1H1Y8I5_9ACTN</name>
<dbReference type="PANTHER" id="PTHR12110:SF41">
    <property type="entry name" value="INOSOSE DEHYDRATASE"/>
    <property type="match status" value="1"/>
</dbReference>
<dbReference type="PANTHER" id="PTHR12110">
    <property type="entry name" value="HYDROXYPYRUVATE ISOMERASE"/>
    <property type="match status" value="1"/>
</dbReference>
<dbReference type="Proteomes" id="UP000198859">
    <property type="component" value="Chromosome I"/>
</dbReference>
<dbReference type="SUPFAM" id="SSF51658">
    <property type="entry name" value="Xylose isomerase-like"/>
    <property type="match status" value="1"/>
</dbReference>
<reference evidence="3" key="1">
    <citation type="submission" date="2016-10" db="EMBL/GenBank/DDBJ databases">
        <authorList>
            <person name="Varghese N."/>
            <person name="Submissions S."/>
        </authorList>
    </citation>
    <scope>NUCLEOTIDE SEQUENCE [LARGE SCALE GENOMIC DNA]</scope>
    <source>
        <strain evidence="3">DSM 22127</strain>
    </source>
</reference>
<sequence>MNPLGLHALVWVGDWSAASAAHAISSTARLGFDLIEVPLLDPATVDAAMTRSLLEEHGLGAACSLGLDHSADVSSEDPAVVARGRDLLARAVDVAAEMGAGDLCGVLYSVLDKYPAPISPRSRQHVVESMAWLSERAAGSGLRVNLEVVNRYETNVVNTTAEMLDLITETGADLGVHLDTYHMNIEEDGMAQAVHQADAAGRLRYVHVGESHRGYLGSGNVDFATFFAAVRESAYDGPVVFESFSSAVVHPTLSNTLAVWRNLWDDSEDLGRHAHEFMARHLGAGADQPAAAAR</sequence>
<dbReference type="InterPro" id="IPR050312">
    <property type="entry name" value="IolE/XylAMocC-like"/>
</dbReference>
<keyword evidence="3" id="KW-1185">Reference proteome</keyword>
<dbReference type="Pfam" id="PF01261">
    <property type="entry name" value="AP_endonuc_2"/>
    <property type="match status" value="1"/>
</dbReference>
<dbReference type="InterPro" id="IPR013022">
    <property type="entry name" value="Xyl_isomerase-like_TIM-brl"/>
</dbReference>
<evidence type="ECO:0000313" key="2">
    <source>
        <dbReference type="EMBL" id="SDT17685.1"/>
    </source>
</evidence>
<protein>
    <submittedName>
        <fullName evidence="2">D-tagatose 3-epimerase</fullName>
    </submittedName>
</protein>
<dbReference type="STRING" id="642780.SAMN04488570_3751"/>
<dbReference type="Gene3D" id="3.20.20.150">
    <property type="entry name" value="Divalent-metal-dependent TIM barrel enzymes"/>
    <property type="match status" value="1"/>
</dbReference>
<feature type="domain" description="Xylose isomerase-like TIM barrel" evidence="1">
    <location>
        <begin position="27"/>
        <end position="251"/>
    </location>
</feature>
<evidence type="ECO:0000313" key="3">
    <source>
        <dbReference type="Proteomes" id="UP000198859"/>
    </source>
</evidence>
<dbReference type="OrthoDB" id="9801426at2"/>
<accession>A0A1H1Y8I5</accession>
<proteinExistence type="predicted"/>
<dbReference type="AlphaFoldDB" id="A0A1H1Y8I5"/>
<dbReference type="InterPro" id="IPR036237">
    <property type="entry name" value="Xyl_isomerase-like_sf"/>
</dbReference>
<evidence type="ECO:0000259" key="1">
    <source>
        <dbReference type="Pfam" id="PF01261"/>
    </source>
</evidence>
<dbReference type="RefSeq" id="WP_091732900.1">
    <property type="nucleotide sequence ID" value="NZ_LT629757.1"/>
</dbReference>
<dbReference type="EMBL" id="LT629757">
    <property type="protein sequence ID" value="SDT17685.1"/>
    <property type="molecule type" value="Genomic_DNA"/>
</dbReference>
<organism evidence="2 3">
    <name type="scientific">Nocardioides scoriae</name>
    <dbReference type="NCBI Taxonomy" id="642780"/>
    <lineage>
        <taxon>Bacteria</taxon>
        <taxon>Bacillati</taxon>
        <taxon>Actinomycetota</taxon>
        <taxon>Actinomycetes</taxon>
        <taxon>Propionibacteriales</taxon>
        <taxon>Nocardioidaceae</taxon>
        <taxon>Nocardioides</taxon>
    </lineage>
</organism>